<keyword evidence="4" id="KW-1133">Transmembrane helix</keyword>
<feature type="transmembrane region" description="Helical" evidence="4">
    <location>
        <begin position="47"/>
        <end position="70"/>
    </location>
</feature>
<keyword evidence="4" id="KW-0812">Transmembrane</keyword>
<dbReference type="EMBL" id="OIVN01000695">
    <property type="protein sequence ID" value="SPC84217.1"/>
    <property type="molecule type" value="Genomic_DNA"/>
</dbReference>
<evidence type="ECO:0008006" key="6">
    <source>
        <dbReference type="Google" id="ProtNLM"/>
    </source>
</evidence>
<evidence type="ECO:0000256" key="4">
    <source>
        <dbReference type="SAM" id="Phobius"/>
    </source>
</evidence>
<dbReference type="AlphaFoldDB" id="A0A2N9EZP8"/>
<feature type="transmembrane region" description="Helical" evidence="4">
    <location>
        <begin position="18"/>
        <end position="40"/>
    </location>
</feature>
<evidence type="ECO:0000313" key="5">
    <source>
        <dbReference type="EMBL" id="SPC84217.1"/>
    </source>
</evidence>
<dbReference type="PANTHER" id="PTHR48047">
    <property type="entry name" value="GLYCOSYLTRANSFERASE"/>
    <property type="match status" value="1"/>
</dbReference>
<protein>
    <recommendedName>
        <fullName evidence="6">UDP-glycosyltransferases domain-containing protein</fullName>
    </recommendedName>
</protein>
<keyword evidence="2" id="KW-0328">Glycosyltransferase</keyword>
<dbReference type="Gene3D" id="3.40.50.2000">
    <property type="entry name" value="Glycogen Phosphorylase B"/>
    <property type="match status" value="2"/>
</dbReference>
<organism evidence="5">
    <name type="scientific">Fagus sylvatica</name>
    <name type="common">Beechnut</name>
    <dbReference type="NCBI Taxonomy" id="28930"/>
    <lineage>
        <taxon>Eukaryota</taxon>
        <taxon>Viridiplantae</taxon>
        <taxon>Streptophyta</taxon>
        <taxon>Embryophyta</taxon>
        <taxon>Tracheophyta</taxon>
        <taxon>Spermatophyta</taxon>
        <taxon>Magnoliopsida</taxon>
        <taxon>eudicotyledons</taxon>
        <taxon>Gunneridae</taxon>
        <taxon>Pentapetalae</taxon>
        <taxon>rosids</taxon>
        <taxon>fabids</taxon>
        <taxon>Fagales</taxon>
        <taxon>Fagaceae</taxon>
        <taxon>Fagus</taxon>
    </lineage>
</organism>
<evidence type="ECO:0000256" key="3">
    <source>
        <dbReference type="ARBA" id="ARBA00022679"/>
    </source>
</evidence>
<dbReference type="GO" id="GO:0035251">
    <property type="term" value="F:UDP-glucosyltransferase activity"/>
    <property type="evidence" value="ECO:0007669"/>
    <property type="project" value="TreeGrafter"/>
</dbReference>
<dbReference type="PANTHER" id="PTHR48047:SF185">
    <property type="entry name" value="GLYCOSYLTRANSFERASE"/>
    <property type="match status" value="1"/>
</dbReference>
<evidence type="ECO:0000256" key="1">
    <source>
        <dbReference type="ARBA" id="ARBA00009995"/>
    </source>
</evidence>
<gene>
    <name evidence="5" type="ORF">FSB_LOCUS12099</name>
</gene>
<dbReference type="CDD" id="cd03784">
    <property type="entry name" value="GT1_Gtf-like"/>
    <property type="match status" value="1"/>
</dbReference>
<accession>A0A2N9EZP8</accession>
<comment type="similarity">
    <text evidence="1">Belongs to the UDP-glycosyltransferase family.</text>
</comment>
<dbReference type="SUPFAM" id="SSF53756">
    <property type="entry name" value="UDP-Glycosyltransferase/glycogen phosphorylase"/>
    <property type="match status" value="1"/>
</dbReference>
<dbReference type="Pfam" id="PF00201">
    <property type="entry name" value="UDPGT"/>
    <property type="match status" value="1"/>
</dbReference>
<proteinExistence type="inferred from homology"/>
<keyword evidence="3" id="KW-0808">Transferase</keyword>
<dbReference type="InterPro" id="IPR002213">
    <property type="entry name" value="UDP_glucos_trans"/>
</dbReference>
<name>A0A2N9EZP8_FAGSY</name>
<keyword evidence="4" id="KW-0472">Membrane</keyword>
<evidence type="ECO:0000256" key="2">
    <source>
        <dbReference type="ARBA" id="ARBA00022676"/>
    </source>
</evidence>
<reference evidence="5" key="1">
    <citation type="submission" date="2018-02" db="EMBL/GenBank/DDBJ databases">
        <authorList>
            <person name="Cohen D.B."/>
            <person name="Kent A.D."/>
        </authorList>
    </citation>
    <scope>NUCLEOTIDE SEQUENCE</scope>
</reference>
<sequence>MDFCLGFYFRWVTGCSQWVLGCGVLFRWVLGHGLLLGIYFRWVTMMICDWVTVVVGFVVGGGFFLLIVVGSGVGCGGWQGWVAGWVWVAGRALTKADLPNSLRQMDTCLSQFYVEAEKSDLGSWGVIVNSFSELEKDYVASLESLYGNDTRAWCVGPLFLYNDQLEGASIGPDGPFPHKKWDNWLNQHWHENSVIYVSFGSQANLCESQLNELAYGLDLSGKDYIWVVRSKNWEPPSDIDKGRGLIVEEWVDQRWVLAHQAIGGFLSHCGWNSVLESLSNGHSNFGMAHAK</sequence>